<feature type="domain" description="Response regulatory" evidence="4">
    <location>
        <begin position="2"/>
        <end position="121"/>
    </location>
</feature>
<dbReference type="RefSeq" id="WP_073282092.1">
    <property type="nucleotide sequence ID" value="NZ_FRCP01000005.1"/>
</dbReference>
<feature type="domain" description="HTH LytTR-type" evidence="5">
    <location>
        <begin position="131"/>
        <end position="230"/>
    </location>
</feature>
<comment type="function">
    <text evidence="2">May play the central regulatory role in sporulation. It may be an element of the effector pathway responsible for the activation of sporulation genes in response to nutritional stress. Spo0A may act in concert with spo0H (a sigma factor) to control the expression of some genes that are critical to the sporulation process.</text>
</comment>
<dbReference type="SMART" id="SM00850">
    <property type="entry name" value="LytTR"/>
    <property type="match status" value="1"/>
</dbReference>
<dbReference type="Pfam" id="PF04397">
    <property type="entry name" value="LytTR"/>
    <property type="match status" value="1"/>
</dbReference>
<dbReference type="InterPro" id="IPR007492">
    <property type="entry name" value="LytTR_DNA-bd_dom"/>
</dbReference>
<dbReference type="PROSITE" id="PS50930">
    <property type="entry name" value="HTH_LYTTR"/>
    <property type="match status" value="1"/>
</dbReference>
<dbReference type="Pfam" id="PF00072">
    <property type="entry name" value="Response_reg"/>
    <property type="match status" value="1"/>
</dbReference>
<evidence type="ECO:0000313" key="6">
    <source>
        <dbReference type="EMBL" id="SHL97709.1"/>
    </source>
</evidence>
<dbReference type="PANTHER" id="PTHR37299">
    <property type="entry name" value="TRANSCRIPTIONAL REGULATOR-RELATED"/>
    <property type="match status" value="1"/>
</dbReference>
<evidence type="ECO:0000313" key="7">
    <source>
        <dbReference type="Proteomes" id="UP000184038"/>
    </source>
</evidence>
<sequence length="240" mass="28229">MKIAICDDELVQREYISASVQRYFNEKVIPVCIQEYESAEELWFQFDLNSDIDIVLLDIQMAGMDGVSLAKKLRSKNEALSIIFITAMTDYIFEGFQVNAINYLLKPYEEEKLYDCLNKAMEQCNKQDSYLLLRVEKEIVKIKKDHIIRVESEGHYLNIFTGEQSYRIKRSMKEMESVLIEDNFFKISRSDILNLYSIARITPKEVSLMNGDKILVPRGKHREISEAFMNCHFRRENMQC</sequence>
<dbReference type="EMBL" id="FRCP01000005">
    <property type="protein sequence ID" value="SHL97709.1"/>
    <property type="molecule type" value="Genomic_DNA"/>
</dbReference>
<organism evidence="6 7">
    <name type="scientific">Anaerosporobacter mobilis DSM 15930</name>
    <dbReference type="NCBI Taxonomy" id="1120996"/>
    <lineage>
        <taxon>Bacteria</taxon>
        <taxon>Bacillati</taxon>
        <taxon>Bacillota</taxon>
        <taxon>Clostridia</taxon>
        <taxon>Lachnospirales</taxon>
        <taxon>Lachnospiraceae</taxon>
        <taxon>Anaerosporobacter</taxon>
    </lineage>
</organism>
<dbReference type="PANTHER" id="PTHR37299:SF1">
    <property type="entry name" value="STAGE 0 SPORULATION PROTEIN A HOMOLOG"/>
    <property type="match status" value="1"/>
</dbReference>
<gene>
    <name evidence="6" type="ORF">SAMN02746066_00335</name>
</gene>
<dbReference type="InterPro" id="IPR046947">
    <property type="entry name" value="LytR-like"/>
</dbReference>
<reference evidence="6 7" key="1">
    <citation type="submission" date="2016-11" db="EMBL/GenBank/DDBJ databases">
        <authorList>
            <person name="Jaros S."/>
            <person name="Januszkiewicz K."/>
            <person name="Wedrychowicz H."/>
        </authorList>
    </citation>
    <scope>NUCLEOTIDE SEQUENCE [LARGE SCALE GENOMIC DNA]</scope>
    <source>
        <strain evidence="6 7">DSM 15930</strain>
    </source>
</reference>
<name>A0A1M7F209_9FIRM</name>
<dbReference type="GO" id="GO:0000156">
    <property type="term" value="F:phosphorelay response regulator activity"/>
    <property type="evidence" value="ECO:0007669"/>
    <property type="project" value="InterPro"/>
</dbReference>
<evidence type="ECO:0000256" key="1">
    <source>
        <dbReference type="ARBA" id="ARBA00018672"/>
    </source>
</evidence>
<evidence type="ECO:0000259" key="5">
    <source>
        <dbReference type="PROSITE" id="PS50930"/>
    </source>
</evidence>
<proteinExistence type="predicted"/>
<dbReference type="STRING" id="1120996.SAMN02746066_00335"/>
<keyword evidence="3" id="KW-0597">Phosphoprotein</keyword>
<dbReference type="SMART" id="SM00448">
    <property type="entry name" value="REC"/>
    <property type="match status" value="1"/>
</dbReference>
<keyword evidence="7" id="KW-1185">Reference proteome</keyword>
<protein>
    <recommendedName>
        <fullName evidence="1">Stage 0 sporulation protein A homolog</fullName>
    </recommendedName>
</protein>
<evidence type="ECO:0000256" key="2">
    <source>
        <dbReference type="ARBA" id="ARBA00024867"/>
    </source>
</evidence>
<dbReference type="SUPFAM" id="SSF52172">
    <property type="entry name" value="CheY-like"/>
    <property type="match status" value="1"/>
</dbReference>
<dbReference type="InterPro" id="IPR001789">
    <property type="entry name" value="Sig_transdc_resp-reg_receiver"/>
</dbReference>
<dbReference type="AlphaFoldDB" id="A0A1M7F209"/>
<evidence type="ECO:0000259" key="4">
    <source>
        <dbReference type="PROSITE" id="PS50110"/>
    </source>
</evidence>
<accession>A0A1M7F209</accession>
<dbReference type="OrthoDB" id="1767672at2"/>
<dbReference type="PROSITE" id="PS50110">
    <property type="entry name" value="RESPONSE_REGULATORY"/>
    <property type="match status" value="1"/>
</dbReference>
<dbReference type="Gene3D" id="3.40.50.2300">
    <property type="match status" value="1"/>
</dbReference>
<evidence type="ECO:0000256" key="3">
    <source>
        <dbReference type="PROSITE-ProRule" id="PRU00169"/>
    </source>
</evidence>
<dbReference type="GO" id="GO:0003677">
    <property type="term" value="F:DNA binding"/>
    <property type="evidence" value="ECO:0007669"/>
    <property type="project" value="InterPro"/>
</dbReference>
<dbReference type="Gene3D" id="2.40.50.1020">
    <property type="entry name" value="LytTr DNA-binding domain"/>
    <property type="match status" value="1"/>
</dbReference>
<dbReference type="Proteomes" id="UP000184038">
    <property type="component" value="Unassembled WGS sequence"/>
</dbReference>
<dbReference type="InterPro" id="IPR011006">
    <property type="entry name" value="CheY-like_superfamily"/>
</dbReference>
<feature type="modified residue" description="4-aspartylphosphate" evidence="3">
    <location>
        <position position="58"/>
    </location>
</feature>